<reference evidence="3" key="1">
    <citation type="submission" date="2020-05" db="EMBL/GenBank/DDBJ databases">
        <title>Phylogenomic resolution of chytrid fungi.</title>
        <authorList>
            <person name="Stajich J.E."/>
            <person name="Amses K."/>
            <person name="Simmons R."/>
            <person name="Seto K."/>
            <person name="Myers J."/>
            <person name="Bonds A."/>
            <person name="Quandt C.A."/>
            <person name="Barry K."/>
            <person name="Liu P."/>
            <person name="Grigoriev I."/>
            <person name="Longcore J.E."/>
            <person name="James T.Y."/>
        </authorList>
    </citation>
    <scope>NUCLEOTIDE SEQUENCE</scope>
    <source>
        <strain evidence="3">JEL0476</strain>
    </source>
</reference>
<organism evidence="3 4">
    <name type="scientific">Clydaea vesicula</name>
    <dbReference type="NCBI Taxonomy" id="447962"/>
    <lineage>
        <taxon>Eukaryota</taxon>
        <taxon>Fungi</taxon>
        <taxon>Fungi incertae sedis</taxon>
        <taxon>Chytridiomycota</taxon>
        <taxon>Chytridiomycota incertae sedis</taxon>
        <taxon>Chytridiomycetes</taxon>
        <taxon>Lobulomycetales</taxon>
        <taxon>Lobulomycetaceae</taxon>
        <taxon>Clydaea</taxon>
    </lineage>
</organism>
<dbReference type="Gene3D" id="3.10.110.10">
    <property type="entry name" value="Ubiquitin Conjugating Enzyme"/>
    <property type="match status" value="1"/>
</dbReference>
<dbReference type="AlphaFoldDB" id="A0AAD5Y356"/>
<name>A0AAD5Y356_9FUNG</name>
<dbReference type="InterPro" id="IPR050113">
    <property type="entry name" value="Ub_conjugating_enzyme"/>
</dbReference>
<dbReference type="Proteomes" id="UP001211065">
    <property type="component" value="Unassembled WGS sequence"/>
</dbReference>
<proteinExistence type="predicted"/>
<dbReference type="InterPro" id="IPR016135">
    <property type="entry name" value="UBQ-conjugating_enzyme/RWD"/>
</dbReference>
<protein>
    <recommendedName>
        <fullName evidence="2">UBC core domain-containing protein</fullName>
    </recommendedName>
</protein>
<evidence type="ECO:0000313" key="3">
    <source>
        <dbReference type="EMBL" id="KAJ3226954.1"/>
    </source>
</evidence>
<accession>A0AAD5Y356</accession>
<feature type="domain" description="UBC core" evidence="2">
    <location>
        <begin position="20"/>
        <end position="173"/>
    </location>
</feature>
<evidence type="ECO:0000256" key="1">
    <source>
        <dbReference type="ARBA" id="ARBA00022786"/>
    </source>
</evidence>
<dbReference type="Pfam" id="PF00179">
    <property type="entry name" value="UQ_con"/>
    <property type="match status" value="1"/>
</dbReference>
<dbReference type="EMBL" id="JADGJW010000025">
    <property type="protein sequence ID" value="KAJ3226954.1"/>
    <property type="molecule type" value="Genomic_DNA"/>
</dbReference>
<evidence type="ECO:0000259" key="2">
    <source>
        <dbReference type="PROSITE" id="PS50127"/>
    </source>
</evidence>
<sequence length="230" mass="27113">METKEEDKKEENALSKHFFSAYFRRFDKNLSTPNHLPAGLYVMPVVNNLYEWYGVIFIHRGYYKEGVFKFKLTIPESYPLEGPKINFITDMFHPLISTNFDREFSLKQQFSKWRPQKDFICHVLHYLKNCFKEAVLSNLQEQYCLNKEAYSMFFTEREAFAKLAGQCAQLSSSPDTLFDNESLDANCSLLFTKLSDDEYENIRENLLKEENNEVKFVDTEQTSVPTSIFE</sequence>
<evidence type="ECO:0000313" key="4">
    <source>
        <dbReference type="Proteomes" id="UP001211065"/>
    </source>
</evidence>
<dbReference type="InterPro" id="IPR000608">
    <property type="entry name" value="UBC"/>
</dbReference>
<keyword evidence="4" id="KW-1185">Reference proteome</keyword>
<gene>
    <name evidence="3" type="ORF">HK099_003746</name>
</gene>
<dbReference type="PROSITE" id="PS50127">
    <property type="entry name" value="UBC_2"/>
    <property type="match status" value="1"/>
</dbReference>
<comment type="caution">
    <text evidence="3">The sequence shown here is derived from an EMBL/GenBank/DDBJ whole genome shotgun (WGS) entry which is preliminary data.</text>
</comment>
<dbReference type="SUPFAM" id="SSF54495">
    <property type="entry name" value="UBC-like"/>
    <property type="match status" value="1"/>
</dbReference>
<keyword evidence="1" id="KW-0833">Ubl conjugation pathway</keyword>
<dbReference type="CDD" id="cd23814">
    <property type="entry name" value="UEV_AKTIP"/>
    <property type="match status" value="1"/>
</dbReference>
<dbReference type="SMART" id="SM00212">
    <property type="entry name" value="UBCc"/>
    <property type="match status" value="1"/>
</dbReference>
<dbReference type="PANTHER" id="PTHR24067">
    <property type="entry name" value="UBIQUITIN-CONJUGATING ENZYME E2"/>
    <property type="match status" value="1"/>
</dbReference>